<dbReference type="GO" id="GO:0034315">
    <property type="term" value="P:regulation of Arp2/3 complex-mediated actin nucleation"/>
    <property type="evidence" value="ECO:0000318"/>
    <property type="project" value="GO_Central"/>
</dbReference>
<dbReference type="Proteomes" id="UP000001542">
    <property type="component" value="Unassembled WGS sequence"/>
</dbReference>
<organism evidence="1 2">
    <name type="scientific">Trichomonas vaginalis (strain ATCC PRA-98 / G3)</name>
    <dbReference type="NCBI Taxonomy" id="412133"/>
    <lineage>
        <taxon>Eukaryota</taxon>
        <taxon>Metamonada</taxon>
        <taxon>Parabasalia</taxon>
        <taxon>Trichomonadida</taxon>
        <taxon>Trichomonadidae</taxon>
        <taxon>Trichomonas</taxon>
    </lineage>
</organism>
<dbReference type="InterPro" id="IPR032675">
    <property type="entry name" value="LRR_dom_sf"/>
</dbReference>
<sequence>MKLIDDNLLECIPEIPSRLIEPILFIRKVESVKSDGSVGHRIFLATNYGIYLYKSKFYKKKVDFDKLIPWGDLKEVSQKDNNDIFFKFPSGTFRWRDPQQDTLLEVILQTLVNIFAPQELPKISVKQDIPSPDTDDKVIPQVKRLLYKCRENNVEPTKKFLNDYLVATKKFIKHNDPVYDLGQIPNYEDFSDVIFETFEIIPKLENLSVPKTKYEDTWNDLATLLRKNIIIKSLIFHDHKLDGIKKITQALSQNSLSKVVSISFHDATISERSLKIITDLLTQVGIRGMGFVNCEEKNVSLSQVLESESVFNSLIKLQISKIKNLSPGKAIFRLPNLMQLDFSNNDVDISPTLEALCSMKSTKMRHIVCNGNFCEKPLSSKCKFPKRFQMLIANNITWSDRTMESITHAISQANVSSDATISVDFSQAKIQDEYLKHFFKHVKKQSIGHLKTFKWSCNPLHRYLFNFLSRSPKLDHLIIGGCFEPNDQTVDDFLDFIDENNTITKLTFQGVEDKVIDIDTLEFIFQNVVTKKIKYFDIRDNNLKDDAYIVLTDFLKKNTDCEGILLDGNKPHKYQNFEDFIEFLLNRKLSIWVEFPRNDMIAISKKTKKKAKPLTIPMMRQMQQKLKVIMNFKISKPVVVKKARPKQETTSYVITDDVSDEESDILAGYYSDDDDMMSDQINLDEEDVSPQPEPQQIIVPALQPSEFNFDCDDFTSLTFSYSSLSAVKWENTEELFLNDSQYFNNYHTHVMSYDKDSKIQSSFNNDFNLDSLAKKLVTI</sequence>
<evidence type="ECO:0000313" key="2">
    <source>
        <dbReference type="Proteomes" id="UP000001542"/>
    </source>
</evidence>
<dbReference type="InterPro" id="IPR051279">
    <property type="entry name" value="PP1-Reg/Actin-Interact_Protein"/>
</dbReference>
<dbReference type="GO" id="GO:0005886">
    <property type="term" value="C:plasma membrane"/>
    <property type="evidence" value="ECO:0000318"/>
    <property type="project" value="GO_Central"/>
</dbReference>
<dbReference type="KEGG" id="tva:4775519"/>
<protein>
    <recommendedName>
        <fullName evidence="3">Leucine Rich Repeat family protein</fullName>
    </recommendedName>
</protein>
<dbReference type="Gene3D" id="3.80.10.10">
    <property type="entry name" value="Ribonuclease Inhibitor"/>
    <property type="match status" value="1"/>
</dbReference>
<dbReference type="VEuPathDB" id="TrichDB:TVAG_494440"/>
<evidence type="ECO:0000313" key="1">
    <source>
        <dbReference type="EMBL" id="EAY17502.1"/>
    </source>
</evidence>
<keyword evidence="2" id="KW-1185">Reference proteome</keyword>
<dbReference type="SMR" id="A2DQ75"/>
<dbReference type="GO" id="GO:0030027">
    <property type="term" value="C:lamellipodium"/>
    <property type="evidence" value="ECO:0000318"/>
    <property type="project" value="GO_Central"/>
</dbReference>
<name>A2DQ75_TRIV3</name>
<dbReference type="RefSeq" id="XP_001329637.1">
    <property type="nucleotide sequence ID" value="XM_001329602.1"/>
</dbReference>
<dbReference type="GO" id="GO:0016477">
    <property type="term" value="P:cell migration"/>
    <property type="evidence" value="ECO:0000318"/>
    <property type="project" value="GO_Central"/>
</dbReference>
<accession>A2DQ75</accession>
<dbReference type="EMBL" id="DS113230">
    <property type="protein sequence ID" value="EAY17502.1"/>
    <property type="molecule type" value="Genomic_DNA"/>
</dbReference>
<reference evidence="1" key="1">
    <citation type="submission" date="2006-10" db="EMBL/GenBank/DDBJ databases">
        <authorList>
            <person name="Amadeo P."/>
            <person name="Zhao Q."/>
            <person name="Wortman J."/>
            <person name="Fraser-Liggett C."/>
            <person name="Carlton J."/>
        </authorList>
    </citation>
    <scope>NUCLEOTIDE SEQUENCE</scope>
    <source>
        <strain evidence="1">G3</strain>
    </source>
</reference>
<proteinExistence type="predicted"/>
<dbReference type="AlphaFoldDB" id="A2DQ75"/>
<dbReference type="PANTHER" id="PTHR24112">
    <property type="entry name" value="LEUCINE-RICH REPEAT, ISOFORM F-RELATED"/>
    <property type="match status" value="1"/>
</dbReference>
<dbReference type="SUPFAM" id="SSF52047">
    <property type="entry name" value="RNI-like"/>
    <property type="match status" value="1"/>
</dbReference>
<evidence type="ECO:0008006" key="3">
    <source>
        <dbReference type="Google" id="ProtNLM"/>
    </source>
</evidence>
<dbReference type="VEuPathDB" id="TrichDB:TVAGG3_0385600"/>
<dbReference type="InParanoid" id="A2DQ75"/>
<reference evidence="1" key="2">
    <citation type="journal article" date="2007" name="Science">
        <title>Draft genome sequence of the sexually transmitted pathogen Trichomonas vaginalis.</title>
        <authorList>
            <person name="Carlton J.M."/>
            <person name="Hirt R.P."/>
            <person name="Silva J.C."/>
            <person name="Delcher A.L."/>
            <person name="Schatz M."/>
            <person name="Zhao Q."/>
            <person name="Wortman J.R."/>
            <person name="Bidwell S.L."/>
            <person name="Alsmark U.C.M."/>
            <person name="Besteiro S."/>
            <person name="Sicheritz-Ponten T."/>
            <person name="Noel C.J."/>
            <person name="Dacks J.B."/>
            <person name="Foster P.G."/>
            <person name="Simillion C."/>
            <person name="Van de Peer Y."/>
            <person name="Miranda-Saavedra D."/>
            <person name="Barton G.J."/>
            <person name="Westrop G.D."/>
            <person name="Mueller S."/>
            <person name="Dessi D."/>
            <person name="Fiori P.L."/>
            <person name="Ren Q."/>
            <person name="Paulsen I."/>
            <person name="Zhang H."/>
            <person name="Bastida-Corcuera F.D."/>
            <person name="Simoes-Barbosa A."/>
            <person name="Brown M.T."/>
            <person name="Hayes R.D."/>
            <person name="Mukherjee M."/>
            <person name="Okumura C.Y."/>
            <person name="Schneider R."/>
            <person name="Smith A.J."/>
            <person name="Vanacova S."/>
            <person name="Villalvazo M."/>
            <person name="Haas B.J."/>
            <person name="Pertea M."/>
            <person name="Feldblyum T.V."/>
            <person name="Utterback T.R."/>
            <person name="Shu C.L."/>
            <person name="Osoegawa K."/>
            <person name="de Jong P.J."/>
            <person name="Hrdy I."/>
            <person name="Horvathova L."/>
            <person name="Zubacova Z."/>
            <person name="Dolezal P."/>
            <person name="Malik S.B."/>
            <person name="Logsdon J.M. Jr."/>
            <person name="Henze K."/>
            <person name="Gupta A."/>
            <person name="Wang C.C."/>
            <person name="Dunne R.L."/>
            <person name="Upcroft J.A."/>
            <person name="Upcroft P."/>
            <person name="White O."/>
            <person name="Salzberg S.L."/>
            <person name="Tang P."/>
            <person name="Chiu C.-H."/>
            <person name="Lee Y.-S."/>
            <person name="Embley T.M."/>
            <person name="Coombs G.H."/>
            <person name="Mottram J.C."/>
            <person name="Tachezy J."/>
            <person name="Fraser-Liggett C.M."/>
            <person name="Johnson P.J."/>
        </authorList>
    </citation>
    <scope>NUCLEOTIDE SEQUENCE [LARGE SCALE GENOMIC DNA]</scope>
    <source>
        <strain evidence="1">G3</strain>
    </source>
</reference>
<dbReference type="PANTHER" id="PTHR24112:SF64">
    <property type="entry name" value="CHROMOSOME UNDETERMINED SCAFFOLD_46, WHOLE GENOME SHOTGUN SEQUENCE"/>
    <property type="match status" value="1"/>
</dbReference>
<gene>
    <name evidence="1" type="ORF">TVAG_494440</name>
</gene>